<keyword evidence="12" id="KW-1185">Reference proteome</keyword>
<dbReference type="PANTHER" id="PTHR11972:SF69">
    <property type="entry name" value="FERRIC REDUCTION OXIDASE 6-RELATED"/>
    <property type="match status" value="1"/>
</dbReference>
<feature type="transmembrane region" description="Helical" evidence="7">
    <location>
        <begin position="208"/>
        <end position="227"/>
    </location>
</feature>
<feature type="transmembrane region" description="Helical" evidence="7">
    <location>
        <begin position="675"/>
        <end position="694"/>
    </location>
</feature>
<organism evidence="11 12">
    <name type="scientific">Triparma verrucosa</name>
    <dbReference type="NCBI Taxonomy" id="1606542"/>
    <lineage>
        <taxon>Eukaryota</taxon>
        <taxon>Sar</taxon>
        <taxon>Stramenopiles</taxon>
        <taxon>Ochrophyta</taxon>
        <taxon>Bolidophyceae</taxon>
        <taxon>Parmales</taxon>
        <taxon>Triparmaceae</taxon>
        <taxon>Triparma</taxon>
    </lineage>
</organism>
<feature type="domain" description="Ferric oxidoreductase" evidence="8">
    <location>
        <begin position="201"/>
        <end position="351"/>
    </location>
</feature>
<keyword evidence="3 7" id="KW-1133">Transmembrane helix</keyword>
<dbReference type="InterPro" id="IPR013121">
    <property type="entry name" value="Fe_red_NAD-bd_6"/>
</dbReference>
<evidence type="ECO:0000256" key="2">
    <source>
        <dbReference type="ARBA" id="ARBA00022692"/>
    </source>
</evidence>
<dbReference type="InterPro" id="IPR013112">
    <property type="entry name" value="FAD-bd_8"/>
</dbReference>
<dbReference type="EMBL" id="BRXX01000315">
    <property type="protein sequence ID" value="GMI04352.1"/>
    <property type="molecule type" value="Genomic_DNA"/>
</dbReference>
<evidence type="ECO:0000256" key="7">
    <source>
        <dbReference type="SAM" id="Phobius"/>
    </source>
</evidence>
<name>A0A9W7C6V3_9STRA</name>
<dbReference type="Proteomes" id="UP001165160">
    <property type="component" value="Unassembled WGS sequence"/>
</dbReference>
<feature type="transmembrane region" description="Helical" evidence="7">
    <location>
        <begin position="6"/>
        <end position="24"/>
    </location>
</feature>
<comment type="subcellular location">
    <subcellularLocation>
        <location evidence="1">Membrane</location>
        <topology evidence="1">Multi-pass membrane protein</topology>
    </subcellularLocation>
</comment>
<evidence type="ECO:0000259" key="8">
    <source>
        <dbReference type="Pfam" id="PF01794"/>
    </source>
</evidence>
<dbReference type="InterPro" id="IPR039261">
    <property type="entry name" value="FNR_nucleotide-bd"/>
</dbReference>
<evidence type="ECO:0000313" key="11">
    <source>
        <dbReference type="EMBL" id="GMI04352.1"/>
    </source>
</evidence>
<feature type="transmembrane region" description="Helical" evidence="7">
    <location>
        <begin position="336"/>
        <end position="356"/>
    </location>
</feature>
<dbReference type="InterPro" id="IPR050369">
    <property type="entry name" value="RBOH/FRE"/>
</dbReference>
<dbReference type="InterPro" id="IPR013130">
    <property type="entry name" value="Fe3_Rdtase_TM_dom"/>
</dbReference>
<sequence length="833" mass="92276">MLSPLSLLSIFLPILTIIYLYLFLGTAHLDDFEGLPTINIITPSGPAFSDLDEISLYNPLLLPVMVLSVLGTFFVPRAEMKQDVGGQWQKVQSSLQDYLNVFGASNSRLNGNLFLSPFAAVMAFFSWFASQSSRLLGRWRDKQSKPAPSSKFEARPASLLPGTAILLFLNAAYILYKFDYYELYDRDDPSAVYKIAGNTLGKIGTINFGLFLIPVSTFSPVLAALSLSQEVAYAFHRSAAILAVLQIVAHGVLHTLGYYYTRAETETESGAPTFVEWTVWPASVCYGEEAEGPEYECHACSCYHTKANVVGFWSAVFMLLICFTSTPQIRRNWYKLFYWCHVLFAVPALVLMMMHWSGMVGYFLPSLTIWGLSKSLQVFELVSIRLRGGSKFVANLRVRNINVAEITLPTSGASFVPGQFVRLSIISKGWNLSMLEPSHPYTIASAPSSNFVKVIYASDTIFGRRLAQLGNEDKTSLLVCRGYFGPNDRYDRILACALTPPDQSSPSSKVMIVAGGIGCTPYLAMLSQLVLDMPENKRVSNVEFCLVCRGTGLLEHLKPTLNEYVKAGIVVTVHVTPERTAAYTPVDNSKDLELLMGTSQALAQGVSDGFKSNGEVCVNPHPLMPGVARPDGFMKSAISSIVAPLFWLSYFYASLKLCFYYTEDVQSHHIVESRIFLPLALTGFWVFLGAFFNVPVITRALWGSAAERIPTPNADARTPGLEFKSDPSPTNTTQVKNARARFRSLSIEKDLIENPRSVKEIEGRPVLDDKLKGFKGDVYICGPEALKEDVRRSCGVPLPSVCTTPQKQQKSKKSSTLVLGRCGVRVWEEIFEW</sequence>
<feature type="transmembrane region" description="Helical" evidence="7">
    <location>
        <begin position="239"/>
        <end position="260"/>
    </location>
</feature>
<accession>A0A9W7C6V3</accession>
<evidence type="ECO:0000256" key="6">
    <source>
        <dbReference type="SAM" id="MobiDB-lite"/>
    </source>
</evidence>
<evidence type="ECO:0000259" key="10">
    <source>
        <dbReference type="Pfam" id="PF08030"/>
    </source>
</evidence>
<dbReference type="CDD" id="cd06186">
    <property type="entry name" value="NOX_Duox_like_FAD_NADP"/>
    <property type="match status" value="1"/>
</dbReference>
<feature type="domain" description="Ferric reductase NAD binding" evidence="10">
    <location>
        <begin position="509"/>
        <end position="586"/>
    </location>
</feature>
<evidence type="ECO:0000259" key="9">
    <source>
        <dbReference type="Pfam" id="PF08022"/>
    </source>
</evidence>
<reference evidence="12" key="1">
    <citation type="journal article" date="2023" name="Commun. Biol.">
        <title>Genome analysis of Parmales, the sister group of diatoms, reveals the evolutionary specialization of diatoms from phago-mixotrophs to photoautotrophs.</title>
        <authorList>
            <person name="Ban H."/>
            <person name="Sato S."/>
            <person name="Yoshikawa S."/>
            <person name="Yamada K."/>
            <person name="Nakamura Y."/>
            <person name="Ichinomiya M."/>
            <person name="Sato N."/>
            <person name="Blanc-Mathieu R."/>
            <person name="Endo H."/>
            <person name="Kuwata A."/>
            <person name="Ogata H."/>
        </authorList>
    </citation>
    <scope>NUCLEOTIDE SEQUENCE [LARGE SCALE GENOMIC DNA]</scope>
    <source>
        <strain evidence="12">NIES 3699</strain>
    </source>
</reference>
<dbReference type="Pfam" id="PF08022">
    <property type="entry name" value="FAD_binding_8"/>
    <property type="match status" value="1"/>
</dbReference>
<evidence type="ECO:0000256" key="4">
    <source>
        <dbReference type="ARBA" id="ARBA00023002"/>
    </source>
</evidence>
<dbReference type="PANTHER" id="PTHR11972">
    <property type="entry name" value="NADPH OXIDASE"/>
    <property type="match status" value="1"/>
</dbReference>
<gene>
    <name evidence="11" type="ORF">TrVE_jg9470</name>
</gene>
<feature type="transmembrane region" description="Helical" evidence="7">
    <location>
        <begin position="310"/>
        <end position="329"/>
    </location>
</feature>
<dbReference type="GO" id="GO:0005886">
    <property type="term" value="C:plasma membrane"/>
    <property type="evidence" value="ECO:0007669"/>
    <property type="project" value="TreeGrafter"/>
</dbReference>
<evidence type="ECO:0000256" key="3">
    <source>
        <dbReference type="ARBA" id="ARBA00022989"/>
    </source>
</evidence>
<evidence type="ECO:0000313" key="12">
    <source>
        <dbReference type="Proteomes" id="UP001165160"/>
    </source>
</evidence>
<feature type="region of interest" description="Disordered" evidence="6">
    <location>
        <begin position="713"/>
        <end position="735"/>
    </location>
</feature>
<feature type="transmembrane region" description="Helical" evidence="7">
    <location>
        <begin position="637"/>
        <end position="655"/>
    </location>
</feature>
<evidence type="ECO:0008006" key="13">
    <source>
        <dbReference type="Google" id="ProtNLM"/>
    </source>
</evidence>
<evidence type="ECO:0000256" key="5">
    <source>
        <dbReference type="ARBA" id="ARBA00023136"/>
    </source>
</evidence>
<dbReference type="Gene3D" id="3.40.50.80">
    <property type="entry name" value="Nucleotide-binding domain of ferredoxin-NADP reductase (FNR) module"/>
    <property type="match status" value="1"/>
</dbReference>
<comment type="caution">
    <text evidence="11">The sequence shown here is derived from an EMBL/GenBank/DDBJ whole genome shotgun (WGS) entry which is preliminary data.</text>
</comment>
<feature type="transmembrane region" description="Helical" evidence="7">
    <location>
        <begin position="114"/>
        <end position="136"/>
    </location>
</feature>
<dbReference type="Pfam" id="PF08030">
    <property type="entry name" value="NAD_binding_6"/>
    <property type="match status" value="1"/>
</dbReference>
<protein>
    <recommendedName>
        <fullName evidence="13">FAD-binding FR-type domain-containing protein</fullName>
    </recommendedName>
</protein>
<dbReference type="SUPFAM" id="SSF52343">
    <property type="entry name" value="Ferredoxin reductase-like, C-terminal NADP-linked domain"/>
    <property type="match status" value="1"/>
</dbReference>
<evidence type="ECO:0000256" key="1">
    <source>
        <dbReference type="ARBA" id="ARBA00004141"/>
    </source>
</evidence>
<feature type="domain" description="FAD-binding 8" evidence="9">
    <location>
        <begin position="394"/>
        <end position="468"/>
    </location>
</feature>
<dbReference type="AlphaFoldDB" id="A0A9W7C6V3"/>
<keyword evidence="4" id="KW-0560">Oxidoreductase</keyword>
<feature type="transmembrane region" description="Helical" evidence="7">
    <location>
        <begin position="157"/>
        <end position="176"/>
    </location>
</feature>
<keyword evidence="2 7" id="KW-0812">Transmembrane</keyword>
<dbReference type="GO" id="GO:0016491">
    <property type="term" value="F:oxidoreductase activity"/>
    <property type="evidence" value="ECO:0007669"/>
    <property type="project" value="UniProtKB-KW"/>
</dbReference>
<proteinExistence type="predicted"/>
<feature type="transmembrane region" description="Helical" evidence="7">
    <location>
        <begin position="56"/>
        <end position="75"/>
    </location>
</feature>
<keyword evidence="5 7" id="KW-0472">Membrane</keyword>
<dbReference type="Pfam" id="PF01794">
    <property type="entry name" value="Ferric_reduct"/>
    <property type="match status" value="1"/>
</dbReference>